<evidence type="ECO:0000313" key="7">
    <source>
        <dbReference type="Proteomes" id="UP001500622"/>
    </source>
</evidence>
<feature type="domain" description="HTH tetR-type" evidence="5">
    <location>
        <begin position="3"/>
        <end position="66"/>
    </location>
</feature>
<dbReference type="SUPFAM" id="SSF46689">
    <property type="entry name" value="Homeodomain-like"/>
    <property type="match status" value="1"/>
</dbReference>
<evidence type="ECO:0000259" key="5">
    <source>
        <dbReference type="PROSITE" id="PS50977"/>
    </source>
</evidence>
<keyword evidence="3" id="KW-0804">Transcription</keyword>
<dbReference type="PANTHER" id="PTHR30055:SF234">
    <property type="entry name" value="HTH-TYPE TRANSCRIPTIONAL REGULATOR BETI"/>
    <property type="match status" value="1"/>
</dbReference>
<evidence type="ECO:0000256" key="3">
    <source>
        <dbReference type="ARBA" id="ARBA00023163"/>
    </source>
</evidence>
<evidence type="ECO:0000256" key="1">
    <source>
        <dbReference type="ARBA" id="ARBA00023015"/>
    </source>
</evidence>
<dbReference type="SUPFAM" id="SSF48498">
    <property type="entry name" value="Tetracyclin repressor-like, C-terminal domain"/>
    <property type="match status" value="1"/>
</dbReference>
<dbReference type="Pfam" id="PF00440">
    <property type="entry name" value="TetR_N"/>
    <property type="match status" value="1"/>
</dbReference>
<keyword evidence="7" id="KW-1185">Reference proteome</keyword>
<name>A0ABP8LK29_9MICO</name>
<dbReference type="InterPro" id="IPR050109">
    <property type="entry name" value="HTH-type_TetR-like_transc_reg"/>
</dbReference>
<accession>A0ABP8LK29</accession>
<dbReference type="PROSITE" id="PS50977">
    <property type="entry name" value="HTH_TETR_2"/>
    <property type="match status" value="1"/>
</dbReference>
<dbReference type="RefSeq" id="WP_345217995.1">
    <property type="nucleotide sequence ID" value="NZ_BAABGN010000013.1"/>
</dbReference>
<dbReference type="Gene3D" id="1.10.357.10">
    <property type="entry name" value="Tetracycline Repressor, domain 2"/>
    <property type="match status" value="1"/>
</dbReference>
<dbReference type="Proteomes" id="UP001500622">
    <property type="component" value="Unassembled WGS sequence"/>
</dbReference>
<feature type="DNA-binding region" description="H-T-H motif" evidence="4">
    <location>
        <begin position="29"/>
        <end position="48"/>
    </location>
</feature>
<gene>
    <name evidence="6" type="ORF">GCM10023169_35540</name>
</gene>
<keyword evidence="2 4" id="KW-0238">DNA-binding</keyword>
<dbReference type="PANTHER" id="PTHR30055">
    <property type="entry name" value="HTH-TYPE TRANSCRIPTIONAL REGULATOR RUTR"/>
    <property type="match status" value="1"/>
</dbReference>
<organism evidence="6 7">
    <name type="scientific">Georgenia halophila</name>
    <dbReference type="NCBI Taxonomy" id="620889"/>
    <lineage>
        <taxon>Bacteria</taxon>
        <taxon>Bacillati</taxon>
        <taxon>Actinomycetota</taxon>
        <taxon>Actinomycetes</taxon>
        <taxon>Micrococcales</taxon>
        <taxon>Bogoriellaceae</taxon>
        <taxon>Georgenia</taxon>
    </lineage>
</organism>
<evidence type="ECO:0000256" key="2">
    <source>
        <dbReference type="ARBA" id="ARBA00023125"/>
    </source>
</evidence>
<dbReference type="EMBL" id="BAABGN010000013">
    <property type="protein sequence ID" value="GAA4431227.1"/>
    <property type="molecule type" value="Genomic_DNA"/>
</dbReference>
<dbReference type="InterPro" id="IPR041479">
    <property type="entry name" value="TetR_CgmR_C"/>
</dbReference>
<evidence type="ECO:0000313" key="6">
    <source>
        <dbReference type="EMBL" id="GAA4431227.1"/>
    </source>
</evidence>
<dbReference type="InterPro" id="IPR001647">
    <property type="entry name" value="HTH_TetR"/>
</dbReference>
<keyword evidence="1" id="KW-0805">Transcription regulation</keyword>
<evidence type="ECO:0000256" key="4">
    <source>
        <dbReference type="PROSITE-ProRule" id="PRU00335"/>
    </source>
</evidence>
<reference evidence="7" key="1">
    <citation type="journal article" date="2019" name="Int. J. Syst. Evol. Microbiol.">
        <title>The Global Catalogue of Microorganisms (GCM) 10K type strain sequencing project: providing services to taxonomists for standard genome sequencing and annotation.</title>
        <authorList>
            <consortium name="The Broad Institute Genomics Platform"/>
            <consortium name="The Broad Institute Genome Sequencing Center for Infectious Disease"/>
            <person name="Wu L."/>
            <person name="Ma J."/>
        </authorList>
    </citation>
    <scope>NUCLEOTIDE SEQUENCE [LARGE SCALE GENOMIC DNA]</scope>
    <source>
        <strain evidence="7">JCM 17810</strain>
    </source>
</reference>
<sequence>MATSTRERIITAALTIAEERESVEGVTVSLESVARRAGLTKPGLMYHFPTKEALMLGLVDHAARRWSEQIRAEAGGDPGELSAFDRHRAYVKVAMTAERSRGDYWVFSDALYQPALSAAWHRHLTPWFAAAGLSGEARALLTVARFAADGAWISEATALFRADDRDLAAARVRALRLIDEAEVAA</sequence>
<dbReference type="InterPro" id="IPR009057">
    <property type="entry name" value="Homeodomain-like_sf"/>
</dbReference>
<proteinExistence type="predicted"/>
<comment type="caution">
    <text evidence="6">The sequence shown here is derived from an EMBL/GenBank/DDBJ whole genome shotgun (WGS) entry which is preliminary data.</text>
</comment>
<dbReference type="InterPro" id="IPR036271">
    <property type="entry name" value="Tet_transcr_reg_TetR-rel_C_sf"/>
</dbReference>
<dbReference type="Pfam" id="PF17937">
    <property type="entry name" value="TetR_C_28"/>
    <property type="match status" value="1"/>
</dbReference>
<protein>
    <submittedName>
        <fullName evidence="6">TetR/AcrR family transcriptional regulator</fullName>
    </submittedName>
</protein>